<comment type="subcellular location">
    <subcellularLocation>
        <location evidence="1">Cell membrane</location>
        <topology evidence="1">Peripheral membrane protein</topology>
    </subcellularLocation>
</comment>
<organism evidence="2 3">
    <name type="scientific">Cicer arietinum</name>
    <name type="common">Chickpea</name>
    <name type="synonym">Garbanzo</name>
    <dbReference type="NCBI Taxonomy" id="3827"/>
    <lineage>
        <taxon>Eukaryota</taxon>
        <taxon>Viridiplantae</taxon>
        <taxon>Streptophyta</taxon>
        <taxon>Embryophyta</taxon>
        <taxon>Tracheophyta</taxon>
        <taxon>Spermatophyta</taxon>
        <taxon>Magnoliopsida</taxon>
        <taxon>eudicotyledons</taxon>
        <taxon>Gunneridae</taxon>
        <taxon>Pentapetalae</taxon>
        <taxon>rosids</taxon>
        <taxon>fabids</taxon>
        <taxon>Fabales</taxon>
        <taxon>Fabaceae</taxon>
        <taxon>Papilionoideae</taxon>
        <taxon>50 kb inversion clade</taxon>
        <taxon>NPAAA clade</taxon>
        <taxon>Hologalegina</taxon>
        <taxon>IRL clade</taxon>
        <taxon>Cicereae</taxon>
        <taxon>Cicer</taxon>
    </lineage>
</organism>
<dbReference type="RefSeq" id="XP_073224488.1">
    <property type="nucleotide sequence ID" value="XM_073368387.1"/>
</dbReference>
<name>A0A3Q7XZY5_CICAR</name>
<evidence type="ECO:0000256" key="1">
    <source>
        <dbReference type="ARBA" id="ARBA00004202"/>
    </source>
</evidence>
<dbReference type="PANTHER" id="PTHR24177">
    <property type="entry name" value="CASKIN"/>
    <property type="match status" value="1"/>
</dbReference>
<keyword evidence="2" id="KW-1185">Reference proteome</keyword>
<proteinExistence type="predicted"/>
<dbReference type="SUPFAM" id="SSF48403">
    <property type="entry name" value="Ankyrin repeat"/>
    <property type="match status" value="1"/>
</dbReference>
<reference evidence="2" key="1">
    <citation type="journal article" date="2013" name="Nat. Biotechnol.">
        <title>Draft genome sequence of chickpea (Cicer arietinum) provides a resource for trait improvement.</title>
        <authorList>
            <person name="Varshney R.K."/>
            <person name="Song C."/>
            <person name="Saxena R.K."/>
            <person name="Azam S."/>
            <person name="Yu S."/>
            <person name="Sharpe A.G."/>
            <person name="Cannon S."/>
            <person name="Baek J."/>
            <person name="Rosen B.D."/>
            <person name="Tar'an B."/>
            <person name="Millan T."/>
            <person name="Zhang X."/>
            <person name="Ramsay L.D."/>
            <person name="Iwata A."/>
            <person name="Wang Y."/>
            <person name="Nelson W."/>
            <person name="Farmer A.D."/>
            <person name="Gaur P.M."/>
            <person name="Soderlund C."/>
            <person name="Penmetsa R.V."/>
            <person name="Xu C."/>
            <person name="Bharti A.K."/>
            <person name="He W."/>
            <person name="Winter P."/>
            <person name="Zhao S."/>
            <person name="Hane J.K."/>
            <person name="Carrasquilla-Garcia N."/>
            <person name="Condie J.A."/>
            <person name="Upadhyaya H.D."/>
            <person name="Luo M.C."/>
            <person name="Thudi M."/>
            <person name="Gowda C.L."/>
            <person name="Singh N.P."/>
            <person name="Lichtenzveig J."/>
            <person name="Gali K.K."/>
            <person name="Rubio J."/>
            <person name="Nadarajan N."/>
            <person name="Dolezel J."/>
            <person name="Bansal K.C."/>
            <person name="Xu X."/>
            <person name="Edwards D."/>
            <person name="Zhang G."/>
            <person name="Kahl G."/>
            <person name="Gil J."/>
            <person name="Singh K.B."/>
            <person name="Datta S.K."/>
            <person name="Jackson S.A."/>
            <person name="Wang J."/>
            <person name="Cook D.R."/>
        </authorList>
    </citation>
    <scope>NUCLEOTIDE SEQUENCE [LARGE SCALE GENOMIC DNA]</scope>
    <source>
        <strain evidence="2">cv. CDC Frontier</strain>
    </source>
</reference>
<dbReference type="GeneID" id="101496438"/>
<accession>A0A3Q7XZY5</accession>
<dbReference type="GO" id="GO:0005886">
    <property type="term" value="C:plasma membrane"/>
    <property type="evidence" value="ECO:0007669"/>
    <property type="project" value="UniProtKB-SubCell"/>
</dbReference>
<reference evidence="3" key="2">
    <citation type="submission" date="2025-08" db="UniProtKB">
        <authorList>
            <consortium name="RefSeq"/>
        </authorList>
    </citation>
    <scope>IDENTIFICATION</scope>
    <source>
        <tissue evidence="3">Etiolated seedlings</tissue>
    </source>
</reference>
<protein>
    <submittedName>
        <fullName evidence="3">Uncharacterized protein LOC101496438</fullName>
    </submittedName>
</protein>
<sequence>MKQKHKWCSQLLTIFMKKTRDSYLGDGGKPLLNMSEPNIHEILKVTATLKSEDAKKSKTSKTEQERKAETLKSETPILTAARHGIVEMVNVLVNKIPSSIYETNLENKNILLVAVENRRTIVVESLKKWFEKRNAKPQFDNLIQWVDNENNTVLHLAATPSDEDWNISGAALQIMWDIKWFQYAKGLVPEHFKVRTNKENKTAREIFKEKHKSLVESGTQWLKDTS</sequence>
<evidence type="ECO:0000313" key="2">
    <source>
        <dbReference type="Proteomes" id="UP000087171"/>
    </source>
</evidence>
<dbReference type="RefSeq" id="XP_073224489.1">
    <property type="nucleotide sequence ID" value="XM_073368388.1"/>
</dbReference>
<gene>
    <name evidence="3" type="primary">LOC101496438</name>
</gene>
<dbReference type="InterPro" id="IPR036770">
    <property type="entry name" value="Ankyrin_rpt-contain_sf"/>
</dbReference>
<dbReference type="OrthoDB" id="1426911at2759"/>
<dbReference type="AlphaFoldDB" id="A0A3Q7XZY5"/>
<dbReference type="PANTHER" id="PTHR24177:SF332">
    <property type="entry name" value="REPEAT PROTEIN, PUTATIVE-RELATED"/>
    <property type="match status" value="1"/>
</dbReference>
<dbReference type="RefSeq" id="XP_027190301.1">
    <property type="nucleotide sequence ID" value="XM_027334500.1"/>
</dbReference>
<evidence type="ECO:0000313" key="3">
    <source>
        <dbReference type="RefSeq" id="XP_027190301.1"/>
    </source>
</evidence>
<dbReference type="Proteomes" id="UP000087171">
    <property type="component" value="Chromosome Ca5"/>
</dbReference>
<dbReference type="Gene3D" id="1.25.40.20">
    <property type="entry name" value="Ankyrin repeat-containing domain"/>
    <property type="match status" value="1"/>
</dbReference>